<evidence type="ECO:0008006" key="4">
    <source>
        <dbReference type="Google" id="ProtNLM"/>
    </source>
</evidence>
<feature type="signal peptide" evidence="1">
    <location>
        <begin position="1"/>
        <end position="20"/>
    </location>
</feature>
<proteinExistence type="predicted"/>
<sequence>MFLFCTGLLFSVMIFQISSGVWKGIPGTRRDMVSLIAPVEGISGCNIYFQSQFRILEFRPNIVSCPSELVNRLDNPVRELALPCSGSARDCQARGKSRWYFWNRRSHVYIRGTVGTVAWGSLWRHGDGE</sequence>
<organism evidence="2 3">
    <name type="scientific">Terfezia boudieri ATCC MYA-4762</name>
    <dbReference type="NCBI Taxonomy" id="1051890"/>
    <lineage>
        <taxon>Eukaryota</taxon>
        <taxon>Fungi</taxon>
        <taxon>Dikarya</taxon>
        <taxon>Ascomycota</taxon>
        <taxon>Pezizomycotina</taxon>
        <taxon>Pezizomycetes</taxon>
        <taxon>Pezizales</taxon>
        <taxon>Pezizaceae</taxon>
        <taxon>Terfezia</taxon>
    </lineage>
</organism>
<protein>
    <recommendedName>
        <fullName evidence="4">Secreted protein</fullName>
    </recommendedName>
</protein>
<name>A0A3N4L510_9PEZI</name>
<gene>
    <name evidence="2" type="ORF">L211DRAFT_347835</name>
</gene>
<dbReference type="EMBL" id="ML121799">
    <property type="protein sequence ID" value="RPB17967.1"/>
    <property type="molecule type" value="Genomic_DNA"/>
</dbReference>
<evidence type="ECO:0000313" key="2">
    <source>
        <dbReference type="EMBL" id="RPB17967.1"/>
    </source>
</evidence>
<accession>A0A3N4L510</accession>
<dbReference type="InParanoid" id="A0A3N4L510"/>
<evidence type="ECO:0000256" key="1">
    <source>
        <dbReference type="SAM" id="SignalP"/>
    </source>
</evidence>
<dbReference type="AlphaFoldDB" id="A0A3N4L510"/>
<reference evidence="2 3" key="1">
    <citation type="journal article" date="2018" name="Nat. Ecol. Evol.">
        <title>Pezizomycetes genomes reveal the molecular basis of ectomycorrhizal truffle lifestyle.</title>
        <authorList>
            <person name="Murat C."/>
            <person name="Payen T."/>
            <person name="Noel B."/>
            <person name="Kuo A."/>
            <person name="Morin E."/>
            <person name="Chen J."/>
            <person name="Kohler A."/>
            <person name="Krizsan K."/>
            <person name="Balestrini R."/>
            <person name="Da Silva C."/>
            <person name="Montanini B."/>
            <person name="Hainaut M."/>
            <person name="Levati E."/>
            <person name="Barry K.W."/>
            <person name="Belfiori B."/>
            <person name="Cichocki N."/>
            <person name="Clum A."/>
            <person name="Dockter R.B."/>
            <person name="Fauchery L."/>
            <person name="Guy J."/>
            <person name="Iotti M."/>
            <person name="Le Tacon F."/>
            <person name="Lindquist E.A."/>
            <person name="Lipzen A."/>
            <person name="Malagnac F."/>
            <person name="Mello A."/>
            <person name="Molinier V."/>
            <person name="Miyauchi S."/>
            <person name="Poulain J."/>
            <person name="Riccioni C."/>
            <person name="Rubini A."/>
            <person name="Sitrit Y."/>
            <person name="Splivallo R."/>
            <person name="Traeger S."/>
            <person name="Wang M."/>
            <person name="Zifcakova L."/>
            <person name="Wipf D."/>
            <person name="Zambonelli A."/>
            <person name="Paolocci F."/>
            <person name="Nowrousian M."/>
            <person name="Ottonello S."/>
            <person name="Baldrian P."/>
            <person name="Spatafora J.W."/>
            <person name="Henrissat B."/>
            <person name="Nagy L.G."/>
            <person name="Aury J.M."/>
            <person name="Wincker P."/>
            <person name="Grigoriev I.V."/>
            <person name="Bonfante P."/>
            <person name="Martin F.M."/>
        </authorList>
    </citation>
    <scope>NUCLEOTIDE SEQUENCE [LARGE SCALE GENOMIC DNA]</scope>
    <source>
        <strain evidence="2 3">ATCC MYA-4762</strain>
    </source>
</reference>
<keyword evidence="1" id="KW-0732">Signal</keyword>
<evidence type="ECO:0000313" key="3">
    <source>
        <dbReference type="Proteomes" id="UP000267821"/>
    </source>
</evidence>
<dbReference type="Proteomes" id="UP000267821">
    <property type="component" value="Unassembled WGS sequence"/>
</dbReference>
<keyword evidence="3" id="KW-1185">Reference proteome</keyword>
<feature type="chain" id="PRO_5018125624" description="Secreted protein" evidence="1">
    <location>
        <begin position="21"/>
        <end position="129"/>
    </location>
</feature>